<dbReference type="EMBL" id="VSSQ01089664">
    <property type="protein sequence ID" value="MPN35838.1"/>
    <property type="molecule type" value="Genomic_DNA"/>
</dbReference>
<evidence type="ECO:0008006" key="2">
    <source>
        <dbReference type="Google" id="ProtNLM"/>
    </source>
</evidence>
<sequence>MMFRFYRIFAVAVFAGVLLSLAGCASRLPEGRYSAPGQGDYILVNNDLIFLHIATPQSNPSPFAFWDWAGGYSLSKDGNLTMKMDSTLWKKWSFYYSFLYEKNAIRVVDKGSGRPAATLILEAPARR</sequence>
<gene>
    <name evidence="1" type="ORF">SDC9_183340</name>
</gene>
<reference evidence="1" key="1">
    <citation type="submission" date="2019-08" db="EMBL/GenBank/DDBJ databases">
        <authorList>
            <person name="Kucharzyk K."/>
            <person name="Murdoch R.W."/>
            <person name="Higgins S."/>
            <person name="Loffler F."/>
        </authorList>
    </citation>
    <scope>NUCLEOTIDE SEQUENCE</scope>
</reference>
<organism evidence="1">
    <name type="scientific">bioreactor metagenome</name>
    <dbReference type="NCBI Taxonomy" id="1076179"/>
    <lineage>
        <taxon>unclassified sequences</taxon>
        <taxon>metagenomes</taxon>
        <taxon>ecological metagenomes</taxon>
    </lineage>
</organism>
<accession>A0A645HA02</accession>
<comment type="caution">
    <text evidence="1">The sequence shown here is derived from an EMBL/GenBank/DDBJ whole genome shotgun (WGS) entry which is preliminary data.</text>
</comment>
<proteinExistence type="predicted"/>
<name>A0A645HA02_9ZZZZ</name>
<dbReference type="PROSITE" id="PS51257">
    <property type="entry name" value="PROKAR_LIPOPROTEIN"/>
    <property type="match status" value="1"/>
</dbReference>
<dbReference type="AlphaFoldDB" id="A0A645HA02"/>
<evidence type="ECO:0000313" key="1">
    <source>
        <dbReference type="EMBL" id="MPN35838.1"/>
    </source>
</evidence>
<protein>
    <recommendedName>
        <fullName evidence="2">Lipoprotein</fullName>
    </recommendedName>
</protein>